<keyword evidence="6" id="KW-0256">Endoplasmic reticulum</keyword>
<dbReference type="GO" id="GO:0005886">
    <property type="term" value="C:plasma membrane"/>
    <property type="evidence" value="ECO:0007669"/>
    <property type="project" value="UniProtKB-SubCell"/>
</dbReference>
<sequence length="453" mass="50766">MDSILAGSPALKNVITRVETQKSGLLGRNIEDGQPLSPMAQLFHEPGSNLYIVAIMGFKTKLQPDIVKPILMHIFVKHPRFSSLQVEDKESGELKWIPTEVDLEKHVIVPDLDPNMDGADQFVEDYVSNLSKTNIVNSKPMWEIHLLNVKTSDAEAVLIYRIHHSIGDGMSLVALILLGGFVSALYVLWNTFVALFMFVLTALFLKDTETPLKGPPGVELKPRRITINDVVLGVTQAGLSRYLNRRYGELQNNIGLITDQEQKKSKSYLPKSIRLRAAFFFNLRASTKIDAVPDEEGTETARFGNKIGYVILPFKIGLRDDPLDYVRQAKAVIDRKKASLEPFFTYLFLKFFIKFFGIRAAGALSHKIFCNTTLWFSNVPGPREEISFHGHDMTFSACSCYGQPSALLIHVISYTDKISFVLSTEEDTIPDPHSLCDDLEESFKLIKAAVVPS</sequence>
<evidence type="ECO:0000313" key="14">
    <source>
        <dbReference type="EMBL" id="WOG96608.1"/>
    </source>
</evidence>
<evidence type="ECO:0008006" key="16">
    <source>
        <dbReference type="Google" id="ProtNLM"/>
    </source>
</evidence>
<comment type="catalytic activity">
    <reaction evidence="9">
        <text>a long chain fatty alcohol + a fatty acyl-CoA = a long-chain alcohol wax ester + CoA</text>
        <dbReference type="Rhea" id="RHEA:38443"/>
        <dbReference type="ChEBI" id="CHEBI:17135"/>
        <dbReference type="ChEBI" id="CHEBI:57287"/>
        <dbReference type="ChEBI" id="CHEBI:77636"/>
        <dbReference type="ChEBI" id="CHEBI:235323"/>
        <dbReference type="EC" id="2.3.1.75"/>
    </reaction>
</comment>
<reference evidence="14" key="1">
    <citation type="journal article" date="2016" name="Nat. Genet.">
        <title>A high-quality carrot genome assembly provides new insights into carotenoid accumulation and asterid genome evolution.</title>
        <authorList>
            <person name="Iorizzo M."/>
            <person name="Ellison S."/>
            <person name="Senalik D."/>
            <person name="Zeng P."/>
            <person name="Satapoomin P."/>
            <person name="Huang J."/>
            <person name="Bowman M."/>
            <person name="Iovene M."/>
            <person name="Sanseverino W."/>
            <person name="Cavagnaro P."/>
            <person name="Yildiz M."/>
            <person name="Macko-Podgorni A."/>
            <person name="Moranska E."/>
            <person name="Grzebelus E."/>
            <person name="Grzebelus D."/>
            <person name="Ashrafi H."/>
            <person name="Zheng Z."/>
            <person name="Cheng S."/>
            <person name="Spooner D."/>
            <person name="Van Deynze A."/>
            <person name="Simon P."/>
        </authorList>
    </citation>
    <scope>NUCLEOTIDE SEQUENCE</scope>
    <source>
        <tissue evidence="14">Leaf</tissue>
    </source>
</reference>
<comment type="pathway">
    <text evidence="4">Lipid metabolism.</text>
</comment>
<dbReference type="AlphaFoldDB" id="A0AAF0WXN7"/>
<keyword evidence="11" id="KW-0472">Membrane</keyword>
<evidence type="ECO:0000313" key="15">
    <source>
        <dbReference type="Proteomes" id="UP000077755"/>
    </source>
</evidence>
<dbReference type="InterPro" id="IPR045034">
    <property type="entry name" value="O-acyltransferase_WSD1-like"/>
</dbReference>
<feature type="domain" description="O-acyltransferase WSD1-like N-terminal" evidence="12">
    <location>
        <begin position="79"/>
        <end position="175"/>
    </location>
</feature>
<keyword evidence="15" id="KW-1185">Reference proteome</keyword>
<dbReference type="EMBL" id="CP093346">
    <property type="protein sequence ID" value="WOG96608.1"/>
    <property type="molecule type" value="Genomic_DNA"/>
</dbReference>
<evidence type="ECO:0000256" key="6">
    <source>
        <dbReference type="ARBA" id="ARBA00022824"/>
    </source>
</evidence>
<protein>
    <recommendedName>
        <fullName evidence="16">Diacylglycerol O-acyltransferase</fullName>
    </recommendedName>
</protein>
<dbReference type="GO" id="GO:0047196">
    <property type="term" value="F:long-chain-alcohol O-fatty-acyltransferase activity"/>
    <property type="evidence" value="ECO:0007669"/>
    <property type="project" value="UniProtKB-EC"/>
</dbReference>
<keyword evidence="11" id="KW-1133">Transmembrane helix</keyword>
<dbReference type="GO" id="GO:0019432">
    <property type="term" value="P:triglyceride biosynthetic process"/>
    <property type="evidence" value="ECO:0007669"/>
    <property type="project" value="TreeGrafter"/>
</dbReference>
<feature type="transmembrane region" description="Helical" evidence="11">
    <location>
        <begin position="172"/>
        <end position="205"/>
    </location>
</feature>
<dbReference type="PANTHER" id="PTHR31650:SF79">
    <property type="entry name" value="O-ACYLTRANSFERASE (WSD1-LIKE) FAMILY PROTEIN-RELATED"/>
    <property type="match status" value="1"/>
</dbReference>
<reference evidence="14" key="2">
    <citation type="submission" date="2022-03" db="EMBL/GenBank/DDBJ databases">
        <title>Draft title - Genomic analysis of global carrot germplasm unveils the trajectory of domestication and the origin of high carotenoid orange carrot.</title>
        <authorList>
            <person name="Iorizzo M."/>
            <person name="Ellison S."/>
            <person name="Senalik D."/>
            <person name="Macko-Podgorni A."/>
            <person name="Grzebelus D."/>
            <person name="Bostan H."/>
            <person name="Rolling W."/>
            <person name="Curaba J."/>
            <person name="Simon P."/>
        </authorList>
    </citation>
    <scope>NUCLEOTIDE SEQUENCE</scope>
    <source>
        <tissue evidence="14">Leaf</tissue>
    </source>
</reference>
<feature type="domain" description="O-acyltransferase WSD1 C-terminal" evidence="13">
    <location>
        <begin position="304"/>
        <end position="447"/>
    </location>
</feature>
<dbReference type="SUPFAM" id="SSF52777">
    <property type="entry name" value="CoA-dependent acyltransferases"/>
    <property type="match status" value="1"/>
</dbReference>
<comment type="similarity">
    <text evidence="8">In the N-terminal section; belongs to the long-chain O-acyltransferase family.</text>
</comment>
<keyword evidence="5" id="KW-0808">Transferase</keyword>
<evidence type="ECO:0000256" key="11">
    <source>
        <dbReference type="SAM" id="Phobius"/>
    </source>
</evidence>
<evidence type="ECO:0000256" key="1">
    <source>
        <dbReference type="ARBA" id="ARBA00004162"/>
    </source>
</evidence>
<proteinExistence type="inferred from homology"/>
<dbReference type="Proteomes" id="UP000077755">
    <property type="component" value="Chromosome 4"/>
</dbReference>
<dbReference type="InterPro" id="IPR009721">
    <property type="entry name" value="O-acyltransferase_WSD1_C"/>
</dbReference>
<dbReference type="InterPro" id="IPR023213">
    <property type="entry name" value="CAT-like_dom_sf"/>
</dbReference>
<dbReference type="Gene3D" id="3.30.559.10">
    <property type="entry name" value="Chloramphenicol acetyltransferase-like domain"/>
    <property type="match status" value="1"/>
</dbReference>
<accession>A0AAF0WXN7</accession>
<evidence type="ECO:0000256" key="7">
    <source>
        <dbReference type="ARBA" id="ARBA00023315"/>
    </source>
</evidence>
<evidence type="ECO:0000256" key="10">
    <source>
        <dbReference type="ARBA" id="ARBA00048109"/>
    </source>
</evidence>
<name>A0AAF0WXN7_DAUCS</name>
<comment type="pathway">
    <text evidence="3">Glycerolipid metabolism; triacylglycerol biosynthesis.</text>
</comment>
<dbReference type="GO" id="GO:0004144">
    <property type="term" value="F:diacylglycerol O-acyltransferase activity"/>
    <property type="evidence" value="ECO:0007669"/>
    <property type="project" value="UniProtKB-EC"/>
</dbReference>
<dbReference type="PANTHER" id="PTHR31650">
    <property type="entry name" value="O-ACYLTRANSFERASE (WSD1-LIKE) FAMILY PROTEIN"/>
    <property type="match status" value="1"/>
</dbReference>
<organism evidence="14 15">
    <name type="scientific">Daucus carota subsp. sativus</name>
    <name type="common">Carrot</name>
    <dbReference type="NCBI Taxonomy" id="79200"/>
    <lineage>
        <taxon>Eukaryota</taxon>
        <taxon>Viridiplantae</taxon>
        <taxon>Streptophyta</taxon>
        <taxon>Embryophyta</taxon>
        <taxon>Tracheophyta</taxon>
        <taxon>Spermatophyta</taxon>
        <taxon>Magnoliopsida</taxon>
        <taxon>eudicotyledons</taxon>
        <taxon>Gunneridae</taxon>
        <taxon>Pentapetalae</taxon>
        <taxon>asterids</taxon>
        <taxon>campanulids</taxon>
        <taxon>Apiales</taxon>
        <taxon>Apiaceae</taxon>
        <taxon>Apioideae</taxon>
        <taxon>Scandiceae</taxon>
        <taxon>Daucinae</taxon>
        <taxon>Daucus</taxon>
        <taxon>Daucus sect. Daucus</taxon>
    </lineage>
</organism>
<dbReference type="GO" id="GO:0005789">
    <property type="term" value="C:endoplasmic reticulum membrane"/>
    <property type="evidence" value="ECO:0007669"/>
    <property type="project" value="UniProtKB-SubCell"/>
</dbReference>
<keyword evidence="7" id="KW-0012">Acyltransferase</keyword>
<evidence type="ECO:0000259" key="12">
    <source>
        <dbReference type="Pfam" id="PF03007"/>
    </source>
</evidence>
<evidence type="ECO:0000256" key="2">
    <source>
        <dbReference type="ARBA" id="ARBA00004586"/>
    </source>
</evidence>
<evidence type="ECO:0000256" key="3">
    <source>
        <dbReference type="ARBA" id="ARBA00004771"/>
    </source>
</evidence>
<keyword evidence="11" id="KW-0812">Transmembrane</keyword>
<comment type="catalytic activity">
    <reaction evidence="10">
        <text>an acyl-CoA + a 1,2-diacyl-sn-glycerol = a triacyl-sn-glycerol + CoA</text>
        <dbReference type="Rhea" id="RHEA:10868"/>
        <dbReference type="ChEBI" id="CHEBI:17815"/>
        <dbReference type="ChEBI" id="CHEBI:57287"/>
        <dbReference type="ChEBI" id="CHEBI:58342"/>
        <dbReference type="ChEBI" id="CHEBI:64615"/>
        <dbReference type="EC" id="2.3.1.20"/>
    </reaction>
</comment>
<evidence type="ECO:0000256" key="5">
    <source>
        <dbReference type="ARBA" id="ARBA00022679"/>
    </source>
</evidence>
<evidence type="ECO:0000256" key="8">
    <source>
        <dbReference type="ARBA" id="ARBA00024360"/>
    </source>
</evidence>
<evidence type="ECO:0000256" key="4">
    <source>
        <dbReference type="ARBA" id="ARBA00005189"/>
    </source>
</evidence>
<evidence type="ECO:0000259" key="13">
    <source>
        <dbReference type="Pfam" id="PF06974"/>
    </source>
</evidence>
<dbReference type="InterPro" id="IPR004255">
    <property type="entry name" value="O-acyltransferase_WSD1_N"/>
</dbReference>
<dbReference type="Pfam" id="PF03007">
    <property type="entry name" value="WS_DGAT_cat"/>
    <property type="match status" value="1"/>
</dbReference>
<comment type="subcellular location">
    <subcellularLocation>
        <location evidence="1">Cell membrane</location>
        <topology evidence="1">Single-pass membrane protein</topology>
    </subcellularLocation>
    <subcellularLocation>
        <location evidence="2">Endoplasmic reticulum membrane</location>
    </subcellularLocation>
</comment>
<evidence type="ECO:0000256" key="9">
    <source>
        <dbReference type="ARBA" id="ARBA00047604"/>
    </source>
</evidence>
<dbReference type="Pfam" id="PF06974">
    <property type="entry name" value="WS_DGAT_C"/>
    <property type="match status" value="1"/>
</dbReference>
<gene>
    <name evidence="14" type="ORF">DCAR_0415944</name>
</gene>